<dbReference type="AlphaFoldDB" id="A0A2T7EI50"/>
<name>A0A2T7EI50_9POAL</name>
<sequence length="80" mass="8793">MAAYTCKIRERKTIIPSGEMGGNRRTMLALFIWAMAAVIFMAAIRPNLLAAADEIYCMCCAAKRECTFDPNCCTNGCCSN</sequence>
<evidence type="ECO:0000313" key="2">
    <source>
        <dbReference type="Proteomes" id="UP000244336"/>
    </source>
</evidence>
<dbReference type="OrthoDB" id="707131at2759"/>
<organism evidence="1 2">
    <name type="scientific">Panicum hallii var. hallii</name>
    <dbReference type="NCBI Taxonomy" id="1504633"/>
    <lineage>
        <taxon>Eukaryota</taxon>
        <taxon>Viridiplantae</taxon>
        <taxon>Streptophyta</taxon>
        <taxon>Embryophyta</taxon>
        <taxon>Tracheophyta</taxon>
        <taxon>Spermatophyta</taxon>
        <taxon>Magnoliopsida</taxon>
        <taxon>Liliopsida</taxon>
        <taxon>Poales</taxon>
        <taxon>Poaceae</taxon>
        <taxon>PACMAD clade</taxon>
        <taxon>Panicoideae</taxon>
        <taxon>Panicodae</taxon>
        <taxon>Paniceae</taxon>
        <taxon>Panicinae</taxon>
        <taxon>Panicum</taxon>
        <taxon>Panicum sect. Panicum</taxon>
    </lineage>
</organism>
<protein>
    <submittedName>
        <fullName evidence="1">Uncharacterized protein</fullName>
    </submittedName>
</protein>
<evidence type="ECO:0000313" key="1">
    <source>
        <dbReference type="EMBL" id="PUZ67503.1"/>
    </source>
</evidence>
<gene>
    <name evidence="1" type="ORF">GQ55_3G440600</name>
</gene>
<proteinExistence type="predicted"/>
<keyword evidence="2" id="KW-1185">Reference proteome</keyword>
<dbReference type="EMBL" id="CM009751">
    <property type="protein sequence ID" value="PUZ67503.1"/>
    <property type="molecule type" value="Genomic_DNA"/>
</dbReference>
<dbReference type="Proteomes" id="UP000244336">
    <property type="component" value="Chromosome 3"/>
</dbReference>
<dbReference type="Gramene" id="PUZ67503">
    <property type="protein sequence ID" value="PUZ67503"/>
    <property type="gene ID" value="GQ55_3G440600"/>
</dbReference>
<reference evidence="1 2" key="1">
    <citation type="submission" date="2018-04" db="EMBL/GenBank/DDBJ databases">
        <title>WGS assembly of Panicum hallii var. hallii HAL2.</title>
        <authorList>
            <person name="Lovell J."/>
            <person name="Jenkins J."/>
            <person name="Lowry D."/>
            <person name="Mamidi S."/>
            <person name="Sreedasyam A."/>
            <person name="Weng X."/>
            <person name="Barry K."/>
            <person name="Bonette J."/>
            <person name="Campitelli B."/>
            <person name="Daum C."/>
            <person name="Gordon S."/>
            <person name="Gould B."/>
            <person name="Lipzen A."/>
            <person name="MacQueen A."/>
            <person name="Palacio-Mejia J."/>
            <person name="Plott C."/>
            <person name="Shakirov E."/>
            <person name="Shu S."/>
            <person name="Yoshinaga Y."/>
            <person name="Zane M."/>
            <person name="Rokhsar D."/>
            <person name="Grimwood J."/>
            <person name="Schmutz J."/>
            <person name="Juenger T."/>
        </authorList>
    </citation>
    <scope>NUCLEOTIDE SEQUENCE [LARGE SCALE GENOMIC DNA]</scope>
    <source>
        <strain evidence="2">cv. HAL2</strain>
    </source>
</reference>
<accession>A0A2T7EI50</accession>